<comment type="caution">
    <text evidence="1">The sequence shown here is derived from an EMBL/GenBank/DDBJ whole genome shotgun (WGS) entry which is preliminary data.</text>
</comment>
<dbReference type="EMBL" id="JAAKFY010000024">
    <property type="protein sequence ID" value="KAF3836039.1"/>
    <property type="molecule type" value="Genomic_DNA"/>
</dbReference>
<evidence type="ECO:0000313" key="1">
    <source>
        <dbReference type="EMBL" id="KAF3836039.1"/>
    </source>
</evidence>
<sequence length="98" mass="10933">MAQKFLILFKVSGFPAAEEVIDVLLWHVSVQVSQVGVEFDEGVEGDPRSTALLILCQDLTGKLQRTHEGLRMWQKQEADNRNFLGTLMGKSGSLDFPI</sequence>
<dbReference type="Proteomes" id="UP000518266">
    <property type="component" value="Unassembled WGS sequence"/>
</dbReference>
<gene>
    <name evidence="1" type="ORF">F7725_028597</name>
</gene>
<accession>A0A7J5XHF5</accession>
<proteinExistence type="predicted"/>
<reference evidence="1 2" key="1">
    <citation type="submission" date="2020-03" db="EMBL/GenBank/DDBJ databases">
        <title>Dissostichus mawsoni Genome sequencing and assembly.</title>
        <authorList>
            <person name="Park H."/>
        </authorList>
    </citation>
    <scope>NUCLEOTIDE SEQUENCE [LARGE SCALE GENOMIC DNA]</scope>
    <source>
        <strain evidence="1">DM0001</strain>
        <tissue evidence="1">Muscle</tissue>
    </source>
</reference>
<protein>
    <submittedName>
        <fullName evidence="1">Uncharacterized protein</fullName>
    </submittedName>
</protein>
<organism evidence="1 2">
    <name type="scientific">Dissostichus mawsoni</name>
    <name type="common">Antarctic cod</name>
    <dbReference type="NCBI Taxonomy" id="36200"/>
    <lineage>
        <taxon>Eukaryota</taxon>
        <taxon>Metazoa</taxon>
        <taxon>Chordata</taxon>
        <taxon>Craniata</taxon>
        <taxon>Vertebrata</taxon>
        <taxon>Euteleostomi</taxon>
        <taxon>Actinopterygii</taxon>
        <taxon>Neopterygii</taxon>
        <taxon>Teleostei</taxon>
        <taxon>Neoteleostei</taxon>
        <taxon>Acanthomorphata</taxon>
        <taxon>Eupercaria</taxon>
        <taxon>Perciformes</taxon>
        <taxon>Notothenioidei</taxon>
        <taxon>Nototheniidae</taxon>
        <taxon>Dissostichus</taxon>
    </lineage>
</organism>
<dbReference type="AlphaFoldDB" id="A0A7J5XHF5"/>
<evidence type="ECO:0000313" key="2">
    <source>
        <dbReference type="Proteomes" id="UP000518266"/>
    </source>
</evidence>
<keyword evidence="2" id="KW-1185">Reference proteome</keyword>
<name>A0A7J5XHF5_DISMA</name>